<feature type="transmembrane region" description="Helical" evidence="1">
    <location>
        <begin position="84"/>
        <end position="104"/>
    </location>
</feature>
<dbReference type="KEGG" id="gba:J421_4359"/>
<keyword evidence="1" id="KW-0812">Transmembrane</keyword>
<evidence type="ECO:0000256" key="1">
    <source>
        <dbReference type="SAM" id="Phobius"/>
    </source>
</evidence>
<keyword evidence="1" id="KW-1133">Transmembrane helix</keyword>
<proteinExistence type="predicted"/>
<sequence length="138" mass="14962">MAARPAPHVDPDAAIPDLVRRLTDDSKRLVRDEVRLAKLETADSLRRSARGALWLGLAFGAGVVALTALTVMLVSLVGRLAGRHYWVGALVVGVLELVVALLLVKRGLRTLSAPSYTFEESREELRGTVSWAKSVQAH</sequence>
<dbReference type="OrthoDB" id="4870234at2"/>
<dbReference type="AlphaFoldDB" id="W0RMA9"/>
<keyword evidence="1" id="KW-0472">Membrane</keyword>
<dbReference type="EMBL" id="CP007128">
    <property type="protein sequence ID" value="AHG91896.1"/>
    <property type="molecule type" value="Genomic_DNA"/>
</dbReference>
<name>W0RMA9_9BACT</name>
<dbReference type="RefSeq" id="WP_025413329.1">
    <property type="nucleotide sequence ID" value="NZ_CP007128.1"/>
</dbReference>
<dbReference type="STRING" id="861299.J421_4359"/>
<dbReference type="InterPro" id="IPR009937">
    <property type="entry name" value="Phage_holin_3_6"/>
</dbReference>
<accession>W0RMA9</accession>
<evidence type="ECO:0000313" key="3">
    <source>
        <dbReference type="Proteomes" id="UP000019151"/>
    </source>
</evidence>
<evidence type="ECO:0008006" key="4">
    <source>
        <dbReference type="Google" id="ProtNLM"/>
    </source>
</evidence>
<organism evidence="2 3">
    <name type="scientific">Gemmatirosa kalamazoonensis</name>
    <dbReference type="NCBI Taxonomy" id="861299"/>
    <lineage>
        <taxon>Bacteria</taxon>
        <taxon>Pseudomonadati</taxon>
        <taxon>Gemmatimonadota</taxon>
        <taxon>Gemmatimonadia</taxon>
        <taxon>Gemmatimonadales</taxon>
        <taxon>Gemmatimonadaceae</taxon>
        <taxon>Gemmatirosa</taxon>
    </lineage>
</organism>
<reference evidence="2 3" key="1">
    <citation type="journal article" date="2014" name="Genome Announc.">
        <title>Genome Sequence and Methylome of Soil Bacterium Gemmatirosa kalamazoonensis KBS708T, a Member of the Rarely Cultivated Gemmatimonadetes Phylum.</title>
        <authorList>
            <person name="Debruyn J.M."/>
            <person name="Radosevich M."/>
            <person name="Wommack K.E."/>
            <person name="Polson S.W."/>
            <person name="Hauser L.J."/>
            <person name="Fawaz M.N."/>
            <person name="Korlach J."/>
            <person name="Tsai Y.C."/>
        </authorList>
    </citation>
    <scope>NUCLEOTIDE SEQUENCE [LARGE SCALE GENOMIC DNA]</scope>
    <source>
        <strain evidence="2 3">KBS708</strain>
    </source>
</reference>
<dbReference type="Proteomes" id="UP000019151">
    <property type="component" value="Chromosome"/>
</dbReference>
<evidence type="ECO:0000313" key="2">
    <source>
        <dbReference type="EMBL" id="AHG91896.1"/>
    </source>
</evidence>
<dbReference type="Pfam" id="PF07332">
    <property type="entry name" value="Phage_holin_3_6"/>
    <property type="match status" value="1"/>
</dbReference>
<dbReference type="HOGENOM" id="CLU_1852304_0_0_0"/>
<protein>
    <recommendedName>
        <fullName evidence="4">Phage holin family protein</fullName>
    </recommendedName>
</protein>
<keyword evidence="3" id="KW-1185">Reference proteome</keyword>
<feature type="transmembrane region" description="Helical" evidence="1">
    <location>
        <begin position="52"/>
        <end position="78"/>
    </location>
</feature>
<dbReference type="InParanoid" id="W0RMA9"/>
<gene>
    <name evidence="2" type="ORF">J421_4359</name>
</gene>